<name>A0A0J6WH70_9MYCO</name>
<evidence type="ECO:0000259" key="1">
    <source>
        <dbReference type="PROSITE" id="PS50801"/>
    </source>
</evidence>
<dbReference type="Proteomes" id="UP000036313">
    <property type="component" value="Unassembled WGS sequence"/>
</dbReference>
<evidence type="ECO:0000313" key="5">
    <source>
        <dbReference type="Proteomes" id="UP000034150"/>
    </source>
</evidence>
<dbReference type="Proteomes" id="UP000034150">
    <property type="component" value="Unassembled WGS sequence"/>
</dbReference>
<dbReference type="InterPro" id="IPR002645">
    <property type="entry name" value="STAS_dom"/>
</dbReference>
<evidence type="ECO:0000313" key="4">
    <source>
        <dbReference type="EMBL" id="TDL12122.1"/>
    </source>
</evidence>
<dbReference type="Proteomes" id="UP000294952">
    <property type="component" value="Unassembled WGS sequence"/>
</dbReference>
<reference evidence="2 5" key="2">
    <citation type="submission" date="2015-04" db="EMBL/GenBank/DDBJ databases">
        <title>Genome sequence of Mycobacterium obuense UC1.</title>
        <authorList>
            <person name="Greninger A.L."/>
            <person name="Cunningham G."/>
            <person name="Chiu C.Y."/>
            <person name="Miller S."/>
        </authorList>
    </citation>
    <scope>NUCLEOTIDE SEQUENCE [LARGE SCALE GENOMIC DNA]</scope>
    <source>
        <strain evidence="2 5">UC1</strain>
    </source>
</reference>
<dbReference type="EMBL" id="LAUZ02000014">
    <property type="protein sequence ID" value="KKF03459.1"/>
    <property type="molecule type" value="Genomic_DNA"/>
</dbReference>
<reference evidence="4 7" key="3">
    <citation type="submission" date="2019-01" db="EMBL/GenBank/DDBJ databases">
        <title>High-quality-draft genome sequences of five non-tuberculosis mycobacteriaceae isolated from a nosocomial environment.</title>
        <authorList>
            <person name="Tiago I."/>
            <person name="Alarico S."/>
            <person name="Pereira S.G."/>
            <person name="Coelho C."/>
            <person name="Maranha A."/>
            <person name="Empadinhas N."/>
        </authorList>
    </citation>
    <scope>NUCLEOTIDE SEQUENCE [LARGE SCALE GENOMIC DNA]</scope>
    <source>
        <strain evidence="4 7">22DIII</strain>
    </source>
</reference>
<dbReference type="InterPro" id="IPR036513">
    <property type="entry name" value="STAS_dom_sf"/>
</dbReference>
<evidence type="ECO:0000313" key="2">
    <source>
        <dbReference type="EMBL" id="KKF03459.1"/>
    </source>
</evidence>
<reference evidence="3 6" key="1">
    <citation type="journal article" date="2015" name="Genome Biol. Evol.">
        <title>Characterization of Three Mycobacterium spp. with Potential Use in Bioremediation by Genome Sequencing and Comparative Genomics.</title>
        <authorList>
            <person name="Das S."/>
            <person name="Pettersson B.M."/>
            <person name="Behra P.R."/>
            <person name="Ramesh M."/>
            <person name="Dasgupta S."/>
            <person name="Bhattacharya A."/>
            <person name="Kirsebom L.A."/>
        </authorList>
    </citation>
    <scope>NUCLEOTIDE SEQUENCE [LARGE SCALE GENOMIC DNA]</scope>
    <source>
        <strain evidence="3 6">DSM 44075</strain>
    </source>
</reference>
<dbReference type="PROSITE" id="PS50801">
    <property type="entry name" value="STAS"/>
    <property type="match status" value="1"/>
</dbReference>
<comment type="caution">
    <text evidence="3">The sequence shown here is derived from an EMBL/GenBank/DDBJ whole genome shotgun (WGS) entry which is preliminary data.</text>
</comment>
<dbReference type="RefSeq" id="WP_046361526.1">
    <property type="nucleotide sequence ID" value="NZ_CALTXN010000002.1"/>
</dbReference>
<gene>
    <name evidence="4" type="ORF">EUA04_03855</name>
    <name evidence="3" type="ORF">MOBUDSM44075_00041</name>
    <name evidence="2" type="ORF">WN67_02650</name>
</gene>
<sequence length="135" mass="14391">MYGNPTFDCGGAEIRAHCRQLATVVTVTGALGDADIARATEYTRRFVLAEKPFVLDLSGVTSFDAEALSLLFAVDDACSAAGVEWSMVASRPVEQTLRAHGIDFDAAGSVPEALNRFADAMVARRQLLPLLTKTA</sequence>
<dbReference type="SUPFAM" id="SSF52091">
    <property type="entry name" value="SpoIIaa-like"/>
    <property type="match status" value="1"/>
</dbReference>
<protein>
    <submittedName>
        <fullName evidence="2">Anti-sigma factor antagonist</fullName>
    </submittedName>
    <submittedName>
        <fullName evidence="4">STAS domain-containing protein</fullName>
    </submittedName>
</protein>
<dbReference type="EMBL" id="SDLP01000001">
    <property type="protein sequence ID" value="TDL12122.1"/>
    <property type="molecule type" value="Genomic_DNA"/>
</dbReference>
<evidence type="ECO:0000313" key="6">
    <source>
        <dbReference type="Proteomes" id="UP000036313"/>
    </source>
</evidence>
<dbReference type="PATRIC" id="fig|1807.13.peg.1774"/>
<keyword evidence="5" id="KW-1185">Reference proteome</keyword>
<evidence type="ECO:0000313" key="7">
    <source>
        <dbReference type="Proteomes" id="UP000294952"/>
    </source>
</evidence>
<dbReference type="EMBL" id="JYNU01000001">
    <property type="protein sequence ID" value="KMO81919.1"/>
    <property type="molecule type" value="Genomic_DNA"/>
</dbReference>
<proteinExistence type="predicted"/>
<dbReference type="AlphaFoldDB" id="A0A0J6WH70"/>
<evidence type="ECO:0000313" key="3">
    <source>
        <dbReference type="EMBL" id="KMO81919.1"/>
    </source>
</evidence>
<dbReference type="Pfam" id="PF01740">
    <property type="entry name" value="STAS"/>
    <property type="match status" value="1"/>
</dbReference>
<dbReference type="Gene3D" id="3.30.750.24">
    <property type="entry name" value="STAS domain"/>
    <property type="match status" value="1"/>
</dbReference>
<organism evidence="3 6">
    <name type="scientific">Mycolicibacterium obuense</name>
    <dbReference type="NCBI Taxonomy" id="1807"/>
    <lineage>
        <taxon>Bacteria</taxon>
        <taxon>Bacillati</taxon>
        <taxon>Actinomycetota</taxon>
        <taxon>Actinomycetes</taxon>
        <taxon>Mycobacteriales</taxon>
        <taxon>Mycobacteriaceae</taxon>
        <taxon>Mycolicibacterium</taxon>
    </lineage>
</organism>
<feature type="domain" description="STAS" evidence="1">
    <location>
        <begin position="24"/>
        <end position="98"/>
    </location>
</feature>
<dbReference type="OrthoDB" id="4735650at2"/>
<accession>A0A0J6WH70</accession>
<dbReference type="STRING" id="1807.MOBUDSM44075_00041"/>